<evidence type="ECO:0000313" key="2">
    <source>
        <dbReference type="EMBL" id="RPF72322.1"/>
    </source>
</evidence>
<dbReference type="Pfam" id="PF22677">
    <property type="entry name" value="Ble-like_N"/>
    <property type="match status" value="1"/>
</dbReference>
<dbReference type="PANTHER" id="PTHR36503:SF2">
    <property type="entry name" value="BLR2408 PROTEIN"/>
    <property type="match status" value="1"/>
</dbReference>
<dbReference type="InterPro" id="IPR029068">
    <property type="entry name" value="Glyas_Bleomycin-R_OHBP_Dase"/>
</dbReference>
<organism evidence="2 3">
    <name type="scientific">Aurantiacibacter spongiae</name>
    <dbReference type="NCBI Taxonomy" id="2488860"/>
    <lineage>
        <taxon>Bacteria</taxon>
        <taxon>Pseudomonadati</taxon>
        <taxon>Pseudomonadota</taxon>
        <taxon>Alphaproteobacteria</taxon>
        <taxon>Sphingomonadales</taxon>
        <taxon>Erythrobacteraceae</taxon>
        <taxon>Aurantiacibacter</taxon>
    </lineage>
</organism>
<accession>A0A3N5DKT5</accession>
<dbReference type="AlphaFoldDB" id="A0A3N5DKT5"/>
<reference evidence="2 3" key="1">
    <citation type="submission" date="2018-11" db="EMBL/GenBank/DDBJ databases">
        <title>Erythrobacter spongiae sp. nov., isolated from a marine sponge.</title>
        <authorList>
            <person name="Zhuang L."/>
            <person name="Luo L."/>
        </authorList>
    </citation>
    <scope>NUCLEOTIDE SEQUENCE [LARGE SCALE GENOMIC DNA]</scope>
    <source>
        <strain evidence="2 3">HN-E23</strain>
    </source>
</reference>
<comment type="caution">
    <text evidence="2">The sequence shown here is derived from an EMBL/GenBank/DDBJ whole genome shotgun (WGS) entry which is preliminary data.</text>
</comment>
<sequence>MPKSIFVNLPVCDLARSTAFYAALGFGKNPQFSNDQASAMVWSDTICVMLLTHEFYRTFTDKAIIDAATTSGVLLCVSFDSREAVDGFHAAARGAGGREPRPVEDRTIMYGGAIEDPDGHVWETVWMDASAMENAA</sequence>
<keyword evidence="3" id="KW-1185">Reference proteome</keyword>
<dbReference type="RefSeq" id="WP_123881698.1">
    <property type="nucleotide sequence ID" value="NZ_RPFZ01000001.1"/>
</dbReference>
<dbReference type="InterPro" id="IPR053863">
    <property type="entry name" value="Glyoxy/Ble-like_N"/>
</dbReference>
<name>A0A3N5DKT5_9SPHN</name>
<gene>
    <name evidence="2" type="ORF">EG799_12330</name>
</gene>
<proteinExistence type="predicted"/>
<feature type="domain" description="Glyoxalase/Bleomycin resistance-like N-terminal" evidence="1">
    <location>
        <begin position="3"/>
        <end position="32"/>
    </location>
</feature>
<evidence type="ECO:0000313" key="3">
    <source>
        <dbReference type="Proteomes" id="UP000275232"/>
    </source>
</evidence>
<dbReference type="OrthoDB" id="9798430at2"/>
<protein>
    <recommendedName>
        <fullName evidence="1">Glyoxalase/Bleomycin resistance-like N-terminal domain-containing protein</fullName>
    </recommendedName>
</protein>
<dbReference type="EMBL" id="RPFZ01000001">
    <property type="protein sequence ID" value="RPF72322.1"/>
    <property type="molecule type" value="Genomic_DNA"/>
</dbReference>
<evidence type="ECO:0000259" key="1">
    <source>
        <dbReference type="Pfam" id="PF22677"/>
    </source>
</evidence>
<dbReference type="PANTHER" id="PTHR36503">
    <property type="entry name" value="BLR2520 PROTEIN"/>
    <property type="match status" value="1"/>
</dbReference>
<dbReference type="SUPFAM" id="SSF54593">
    <property type="entry name" value="Glyoxalase/Bleomycin resistance protein/Dihydroxybiphenyl dioxygenase"/>
    <property type="match status" value="1"/>
</dbReference>
<dbReference type="Gene3D" id="3.10.180.10">
    <property type="entry name" value="2,3-Dihydroxybiphenyl 1,2-Dioxygenase, domain 1"/>
    <property type="match status" value="1"/>
</dbReference>
<dbReference type="Proteomes" id="UP000275232">
    <property type="component" value="Unassembled WGS sequence"/>
</dbReference>